<dbReference type="InterPro" id="IPR013767">
    <property type="entry name" value="PAS_fold"/>
</dbReference>
<gene>
    <name evidence="13" type="ORF">SAMN04488065_0670</name>
</gene>
<dbReference type="PANTHER" id="PTHR43711">
    <property type="entry name" value="TWO-COMPONENT HISTIDINE KINASE"/>
    <property type="match status" value="1"/>
</dbReference>
<dbReference type="InterPro" id="IPR000700">
    <property type="entry name" value="PAS-assoc_C"/>
</dbReference>
<keyword evidence="5" id="KW-0418">Kinase</keyword>
<dbReference type="SMART" id="SM00387">
    <property type="entry name" value="HATPase_c"/>
    <property type="match status" value="1"/>
</dbReference>
<comment type="catalytic activity">
    <reaction evidence="1">
        <text>ATP + protein L-histidine = ADP + protein N-phospho-L-histidine.</text>
        <dbReference type="EC" id="2.7.13.3"/>
    </reaction>
</comment>
<dbReference type="PANTHER" id="PTHR43711:SF1">
    <property type="entry name" value="HISTIDINE KINASE 1"/>
    <property type="match status" value="1"/>
</dbReference>
<dbReference type="SUPFAM" id="SSF55874">
    <property type="entry name" value="ATPase domain of HSP90 chaperone/DNA topoisomerase II/histidine kinase"/>
    <property type="match status" value="1"/>
</dbReference>
<feature type="region of interest" description="Disordered" evidence="8">
    <location>
        <begin position="647"/>
        <end position="675"/>
    </location>
</feature>
<evidence type="ECO:0000259" key="9">
    <source>
        <dbReference type="PROSITE" id="PS50109"/>
    </source>
</evidence>
<dbReference type="PROSITE" id="PS50113">
    <property type="entry name" value="PAC"/>
    <property type="match status" value="1"/>
</dbReference>
<evidence type="ECO:0000313" key="14">
    <source>
        <dbReference type="Proteomes" id="UP000236755"/>
    </source>
</evidence>
<evidence type="ECO:0000256" key="6">
    <source>
        <dbReference type="ARBA" id="ARBA00023012"/>
    </source>
</evidence>
<organism evidence="13 14">
    <name type="scientific">Haloplanus vescus</name>
    <dbReference type="NCBI Taxonomy" id="555874"/>
    <lineage>
        <taxon>Archaea</taxon>
        <taxon>Methanobacteriati</taxon>
        <taxon>Methanobacteriota</taxon>
        <taxon>Stenosarchaea group</taxon>
        <taxon>Halobacteria</taxon>
        <taxon>Halobacteriales</taxon>
        <taxon>Haloferacaceae</taxon>
        <taxon>Haloplanus</taxon>
    </lineage>
</organism>
<evidence type="ECO:0000259" key="12">
    <source>
        <dbReference type="PROSITE" id="PS50113"/>
    </source>
</evidence>
<feature type="domain" description="PAC" evidence="12">
    <location>
        <begin position="354"/>
        <end position="406"/>
    </location>
</feature>
<dbReference type="InterPro" id="IPR003661">
    <property type="entry name" value="HisK_dim/P_dom"/>
</dbReference>
<keyword evidence="3" id="KW-0597">Phosphoprotein</keyword>
<dbReference type="CDD" id="cd00075">
    <property type="entry name" value="HATPase"/>
    <property type="match status" value="1"/>
</dbReference>
<dbReference type="RefSeq" id="WP_092631398.1">
    <property type="nucleotide sequence ID" value="NZ_FNQT01000001.1"/>
</dbReference>
<dbReference type="PRINTS" id="PR00344">
    <property type="entry name" value="BCTRLSENSOR"/>
</dbReference>
<dbReference type="Gene3D" id="3.40.50.2300">
    <property type="match status" value="1"/>
</dbReference>
<dbReference type="Pfam" id="PF00072">
    <property type="entry name" value="Response_reg"/>
    <property type="match status" value="1"/>
</dbReference>
<dbReference type="CDD" id="cd00156">
    <property type="entry name" value="REC"/>
    <property type="match status" value="1"/>
</dbReference>
<dbReference type="InterPro" id="IPR005467">
    <property type="entry name" value="His_kinase_dom"/>
</dbReference>
<dbReference type="SMART" id="SM00448">
    <property type="entry name" value="REC"/>
    <property type="match status" value="1"/>
</dbReference>
<sequence>MGEQIRVLVVDDEAVASDLERAADGFVVTAEPEPRAALDRLESAPIDCLVSEYDVADSDGLDFLRTVRERDANLPFVLFTDDGNEAVASEAFAAGATDYVRKGVTEPYAVLAERVESAVAERRTDEHATHIDHLETVASDVMRTLVRTDDATAAERAVCERLSTVERYAWIAIGTLEDGEVSARTVVADDPDDFSLDSIPAVRTALIDGTPAVETDGGDAVRGGSTVAAMPLTRDSTRYGALVVGAPESDEITPAERDVLETLSDDVANTLHRLDVRADLRESEAKYRRLVEQNLVGVYVIQDDEFVYVNPRLAAMFGYTQAELLDVNPIELVVEDDRETFRRNVRRRESGEVDDLRYTLRGRRRDGSRIEFEVHGGRIDYRGEPAIMGTLLDVTEQKRYERELERSRAEYRELFEGLPEAVFLRQGGEPFRVVNDAAVERLGYSREELLSLRPPDIDPNLSAAVESERLARLDSDTITRFETTHETKSGEHIPVEVSATCVPYRGETAILSTAREVSERVEHERELRRQNERLEELASVVSHDLRNPLNVAAGHLELASEECESAHVDVATNALDRMSGLIDDLLTLTSGDDDRHPVDLGTLVEECWANVATGNARLEHDIDCTIRASESQLAQVFENLFRNSVEHGSTNSRTESGDSVEHGPTNDTQSSAPDSHVVTVGAFDDGFYVADDGVGIPVEDRTRVFESGYSTNENGTGLGLTIVRDVVETHGWEIAVGDSEDGGARFDITGVERIE</sequence>
<comment type="caution">
    <text evidence="7">Lacks conserved residue(s) required for the propagation of feature annotation.</text>
</comment>
<dbReference type="SUPFAM" id="SSF52172">
    <property type="entry name" value="CheY-like"/>
    <property type="match status" value="1"/>
</dbReference>
<evidence type="ECO:0000256" key="4">
    <source>
        <dbReference type="ARBA" id="ARBA00022679"/>
    </source>
</evidence>
<dbReference type="InterPro" id="IPR011006">
    <property type="entry name" value="CheY-like_superfamily"/>
</dbReference>
<accession>A0A1H3W928</accession>
<evidence type="ECO:0000256" key="5">
    <source>
        <dbReference type="ARBA" id="ARBA00022777"/>
    </source>
</evidence>
<dbReference type="Gene3D" id="3.30.565.10">
    <property type="entry name" value="Histidine kinase-like ATPase, C-terminal domain"/>
    <property type="match status" value="1"/>
</dbReference>
<dbReference type="Pfam" id="PF00512">
    <property type="entry name" value="HisKA"/>
    <property type="match status" value="1"/>
</dbReference>
<dbReference type="GO" id="GO:0006355">
    <property type="term" value="P:regulation of DNA-templated transcription"/>
    <property type="evidence" value="ECO:0007669"/>
    <property type="project" value="InterPro"/>
</dbReference>
<dbReference type="InterPro" id="IPR036890">
    <property type="entry name" value="HATPase_C_sf"/>
</dbReference>
<dbReference type="Proteomes" id="UP000236755">
    <property type="component" value="Unassembled WGS sequence"/>
</dbReference>
<dbReference type="SMART" id="SM00388">
    <property type="entry name" value="HisKA"/>
    <property type="match status" value="1"/>
</dbReference>
<evidence type="ECO:0000256" key="3">
    <source>
        <dbReference type="ARBA" id="ARBA00022553"/>
    </source>
</evidence>
<dbReference type="NCBIfam" id="TIGR00229">
    <property type="entry name" value="sensory_box"/>
    <property type="match status" value="2"/>
</dbReference>
<evidence type="ECO:0000259" key="10">
    <source>
        <dbReference type="PROSITE" id="PS50110"/>
    </source>
</evidence>
<evidence type="ECO:0000256" key="2">
    <source>
        <dbReference type="ARBA" id="ARBA00012438"/>
    </source>
</evidence>
<dbReference type="SUPFAM" id="SSF55781">
    <property type="entry name" value="GAF domain-like"/>
    <property type="match status" value="1"/>
</dbReference>
<dbReference type="Pfam" id="PF02518">
    <property type="entry name" value="HATPase_c"/>
    <property type="match status" value="1"/>
</dbReference>
<evidence type="ECO:0000256" key="7">
    <source>
        <dbReference type="PROSITE-ProRule" id="PRU00169"/>
    </source>
</evidence>
<dbReference type="GO" id="GO:0000155">
    <property type="term" value="F:phosphorelay sensor kinase activity"/>
    <property type="evidence" value="ECO:0007669"/>
    <property type="project" value="InterPro"/>
</dbReference>
<evidence type="ECO:0000259" key="11">
    <source>
        <dbReference type="PROSITE" id="PS50112"/>
    </source>
</evidence>
<dbReference type="InterPro" id="IPR050736">
    <property type="entry name" value="Sensor_HK_Regulatory"/>
</dbReference>
<dbReference type="SUPFAM" id="SSF55785">
    <property type="entry name" value="PYP-like sensor domain (PAS domain)"/>
    <property type="match status" value="2"/>
</dbReference>
<dbReference type="InterPro" id="IPR004358">
    <property type="entry name" value="Sig_transdc_His_kin-like_C"/>
</dbReference>
<dbReference type="SUPFAM" id="SSF47384">
    <property type="entry name" value="Homodimeric domain of signal transducing histidine kinase"/>
    <property type="match status" value="1"/>
</dbReference>
<dbReference type="OrthoDB" id="342253at2157"/>
<dbReference type="SMART" id="SM00086">
    <property type="entry name" value="PAC"/>
    <property type="match status" value="2"/>
</dbReference>
<keyword evidence="14" id="KW-1185">Reference proteome</keyword>
<protein>
    <recommendedName>
        <fullName evidence="2">histidine kinase</fullName>
        <ecNumber evidence="2">2.7.13.3</ecNumber>
    </recommendedName>
</protein>
<dbReference type="Gene3D" id="1.10.287.130">
    <property type="match status" value="1"/>
</dbReference>
<feature type="domain" description="Response regulatory" evidence="10">
    <location>
        <begin position="1"/>
        <end position="117"/>
    </location>
</feature>
<dbReference type="InterPro" id="IPR036097">
    <property type="entry name" value="HisK_dim/P_sf"/>
</dbReference>
<dbReference type="Gene3D" id="3.30.450.20">
    <property type="entry name" value="PAS domain"/>
    <property type="match status" value="2"/>
</dbReference>
<dbReference type="PROSITE" id="PS50109">
    <property type="entry name" value="HIS_KIN"/>
    <property type="match status" value="1"/>
</dbReference>
<dbReference type="STRING" id="555874.SAMN04488065_0670"/>
<feature type="domain" description="PAS" evidence="11">
    <location>
        <begin position="407"/>
        <end position="451"/>
    </location>
</feature>
<dbReference type="InterPro" id="IPR003594">
    <property type="entry name" value="HATPase_dom"/>
</dbReference>
<dbReference type="Pfam" id="PF00989">
    <property type="entry name" value="PAS"/>
    <property type="match status" value="1"/>
</dbReference>
<keyword evidence="4" id="KW-0808">Transferase</keyword>
<dbReference type="SMART" id="SM00091">
    <property type="entry name" value="PAS"/>
    <property type="match status" value="2"/>
</dbReference>
<dbReference type="EMBL" id="FNQT01000001">
    <property type="protein sequence ID" value="SDZ83629.1"/>
    <property type="molecule type" value="Genomic_DNA"/>
</dbReference>
<keyword evidence="6" id="KW-0902">Two-component regulatory system</keyword>
<dbReference type="InterPro" id="IPR000014">
    <property type="entry name" value="PAS"/>
</dbReference>
<dbReference type="InterPro" id="IPR035965">
    <property type="entry name" value="PAS-like_dom_sf"/>
</dbReference>
<dbReference type="InterPro" id="IPR001610">
    <property type="entry name" value="PAC"/>
</dbReference>
<feature type="domain" description="PAS" evidence="11">
    <location>
        <begin position="283"/>
        <end position="352"/>
    </location>
</feature>
<evidence type="ECO:0000313" key="13">
    <source>
        <dbReference type="EMBL" id="SDZ83629.1"/>
    </source>
</evidence>
<dbReference type="CDD" id="cd00082">
    <property type="entry name" value="HisKA"/>
    <property type="match status" value="1"/>
</dbReference>
<dbReference type="Gene3D" id="3.30.450.40">
    <property type="match status" value="1"/>
</dbReference>
<dbReference type="CDD" id="cd00130">
    <property type="entry name" value="PAS"/>
    <property type="match status" value="2"/>
</dbReference>
<reference evidence="13 14" key="1">
    <citation type="submission" date="2016-10" db="EMBL/GenBank/DDBJ databases">
        <authorList>
            <person name="de Groot N.N."/>
        </authorList>
    </citation>
    <scope>NUCLEOTIDE SEQUENCE [LARGE SCALE GENOMIC DNA]</scope>
    <source>
        <strain evidence="13 14">CGMCC 1.8712</strain>
    </source>
</reference>
<dbReference type="EC" id="2.7.13.3" evidence="2"/>
<evidence type="ECO:0000256" key="1">
    <source>
        <dbReference type="ARBA" id="ARBA00000085"/>
    </source>
</evidence>
<dbReference type="PROSITE" id="PS50110">
    <property type="entry name" value="RESPONSE_REGULATORY"/>
    <property type="match status" value="1"/>
</dbReference>
<dbReference type="PROSITE" id="PS50112">
    <property type="entry name" value="PAS"/>
    <property type="match status" value="2"/>
</dbReference>
<feature type="domain" description="Histidine kinase" evidence="9">
    <location>
        <begin position="540"/>
        <end position="749"/>
    </location>
</feature>
<proteinExistence type="predicted"/>
<dbReference type="AlphaFoldDB" id="A0A1H3W928"/>
<evidence type="ECO:0000256" key="8">
    <source>
        <dbReference type="SAM" id="MobiDB-lite"/>
    </source>
</evidence>
<dbReference type="Pfam" id="PF13426">
    <property type="entry name" value="PAS_9"/>
    <property type="match status" value="1"/>
</dbReference>
<dbReference type="InterPro" id="IPR029016">
    <property type="entry name" value="GAF-like_dom_sf"/>
</dbReference>
<dbReference type="InterPro" id="IPR001789">
    <property type="entry name" value="Sig_transdc_resp-reg_receiver"/>
</dbReference>
<name>A0A1H3W928_9EURY</name>